<name>A0ABQ3V9Y0_9CHLR</name>
<gene>
    <name evidence="1" type="ORF">KSZ_00420</name>
</gene>
<reference evidence="1 2" key="1">
    <citation type="journal article" date="2021" name="Int. J. Syst. Evol. Microbiol.">
        <title>Reticulibacter mediterranei gen. nov., sp. nov., within the new family Reticulibacteraceae fam. nov., and Ktedonospora formicarum gen. nov., sp. nov., Ktedonobacter robiniae sp. nov., Dictyobacter formicarum sp. nov. and Dictyobacter arantiisoli sp. nov., belonging to the class Ktedonobacteria.</title>
        <authorList>
            <person name="Yabe S."/>
            <person name="Zheng Y."/>
            <person name="Wang C.M."/>
            <person name="Sakai Y."/>
            <person name="Abe K."/>
            <person name="Yokota A."/>
            <person name="Donadio S."/>
            <person name="Cavaletti L."/>
            <person name="Monciardini P."/>
        </authorList>
    </citation>
    <scope>NUCLEOTIDE SEQUENCE [LARGE SCALE GENOMIC DNA]</scope>
    <source>
        <strain evidence="1 2">SOSP1-9</strain>
    </source>
</reference>
<dbReference type="InterPro" id="IPR036390">
    <property type="entry name" value="WH_DNA-bd_sf"/>
</dbReference>
<evidence type="ECO:0000313" key="1">
    <source>
        <dbReference type="EMBL" id="GHO82036.1"/>
    </source>
</evidence>
<dbReference type="RefSeq" id="WP_201359746.1">
    <property type="nucleotide sequence ID" value="NZ_BNJJ01000001.1"/>
</dbReference>
<dbReference type="InterPro" id="IPR036388">
    <property type="entry name" value="WH-like_DNA-bd_sf"/>
</dbReference>
<comment type="caution">
    <text evidence="1">The sequence shown here is derived from an EMBL/GenBank/DDBJ whole genome shotgun (WGS) entry which is preliminary data.</text>
</comment>
<keyword evidence="2" id="KW-1185">Reference proteome</keyword>
<evidence type="ECO:0008006" key="3">
    <source>
        <dbReference type="Google" id="ProtNLM"/>
    </source>
</evidence>
<dbReference type="SUPFAM" id="SSF46785">
    <property type="entry name" value="Winged helix' DNA-binding domain"/>
    <property type="match status" value="1"/>
</dbReference>
<dbReference type="Proteomes" id="UP000635565">
    <property type="component" value="Unassembled WGS sequence"/>
</dbReference>
<organism evidence="1 2">
    <name type="scientific">Dictyobacter formicarum</name>
    <dbReference type="NCBI Taxonomy" id="2778368"/>
    <lineage>
        <taxon>Bacteria</taxon>
        <taxon>Bacillati</taxon>
        <taxon>Chloroflexota</taxon>
        <taxon>Ktedonobacteria</taxon>
        <taxon>Ktedonobacterales</taxon>
        <taxon>Dictyobacteraceae</taxon>
        <taxon>Dictyobacter</taxon>
    </lineage>
</organism>
<sequence length="190" mass="21576">MNELLVLGLLMHWPLHAYRLAKIANNILGPDGHISRGTLSGLLTKLEQAGFVTDAAPSEAPFPSDRTSRVLVITPAGRERFLQLMLDVPSQLDVARFHIKALHLEFLPLEKRLFLIEHFLLSCQNFVRDKQTELQMFGTEPGQQEHISGTFFWGIQAFMGLKIEQVQLEITWAQSLREHVVSRLRPEALS</sequence>
<dbReference type="Gene3D" id="1.10.10.10">
    <property type="entry name" value="Winged helix-like DNA-binding domain superfamily/Winged helix DNA-binding domain"/>
    <property type="match status" value="1"/>
</dbReference>
<evidence type="ECO:0000313" key="2">
    <source>
        <dbReference type="Proteomes" id="UP000635565"/>
    </source>
</evidence>
<dbReference type="EMBL" id="BNJJ01000001">
    <property type="protein sequence ID" value="GHO82036.1"/>
    <property type="molecule type" value="Genomic_DNA"/>
</dbReference>
<proteinExistence type="predicted"/>
<protein>
    <recommendedName>
        <fullName evidence="3">PadR family transcriptional regulator</fullName>
    </recommendedName>
</protein>
<accession>A0ABQ3V9Y0</accession>